<feature type="transmembrane region" description="Helical" evidence="2">
    <location>
        <begin position="468"/>
        <end position="490"/>
    </location>
</feature>
<feature type="transmembrane region" description="Helical" evidence="2">
    <location>
        <begin position="52"/>
        <end position="75"/>
    </location>
</feature>
<gene>
    <name evidence="3" type="ORF">ECRASSUSDP1_LOCUS8113</name>
</gene>
<evidence type="ECO:0000313" key="3">
    <source>
        <dbReference type="EMBL" id="CAI2366839.1"/>
    </source>
</evidence>
<organism evidence="3 4">
    <name type="scientific">Euplotes crassus</name>
    <dbReference type="NCBI Taxonomy" id="5936"/>
    <lineage>
        <taxon>Eukaryota</taxon>
        <taxon>Sar</taxon>
        <taxon>Alveolata</taxon>
        <taxon>Ciliophora</taxon>
        <taxon>Intramacronucleata</taxon>
        <taxon>Spirotrichea</taxon>
        <taxon>Hypotrichia</taxon>
        <taxon>Euplotida</taxon>
        <taxon>Euplotidae</taxon>
        <taxon>Moneuplotes</taxon>
    </lineage>
</organism>
<feature type="transmembrane region" description="Helical" evidence="2">
    <location>
        <begin position="437"/>
        <end position="462"/>
    </location>
</feature>
<accession>A0AAD1UDK9</accession>
<dbReference type="GO" id="GO:0005886">
    <property type="term" value="C:plasma membrane"/>
    <property type="evidence" value="ECO:0007669"/>
    <property type="project" value="TreeGrafter"/>
</dbReference>
<dbReference type="InterPro" id="IPR036259">
    <property type="entry name" value="MFS_trans_sf"/>
</dbReference>
<reference evidence="3" key="1">
    <citation type="submission" date="2023-07" db="EMBL/GenBank/DDBJ databases">
        <authorList>
            <consortium name="AG Swart"/>
            <person name="Singh M."/>
            <person name="Singh A."/>
            <person name="Seah K."/>
            <person name="Emmerich C."/>
        </authorList>
    </citation>
    <scope>NUCLEOTIDE SEQUENCE</scope>
    <source>
        <strain evidence="3">DP1</strain>
    </source>
</reference>
<dbReference type="InterPro" id="IPR039672">
    <property type="entry name" value="MFS_2"/>
</dbReference>
<feature type="transmembrane region" description="Helical" evidence="2">
    <location>
        <begin position="171"/>
        <end position="196"/>
    </location>
</feature>
<keyword evidence="4" id="KW-1185">Reference proteome</keyword>
<dbReference type="GO" id="GO:0015293">
    <property type="term" value="F:symporter activity"/>
    <property type="evidence" value="ECO:0007669"/>
    <property type="project" value="InterPro"/>
</dbReference>
<feature type="transmembrane region" description="Helical" evidence="2">
    <location>
        <begin position="374"/>
        <end position="395"/>
    </location>
</feature>
<keyword evidence="2" id="KW-0812">Transmembrane</keyword>
<feature type="transmembrane region" description="Helical" evidence="2">
    <location>
        <begin position="341"/>
        <end position="362"/>
    </location>
</feature>
<comment type="similarity">
    <text evidence="1">Belongs to the major facilitator superfamily.</text>
</comment>
<feature type="transmembrane region" description="Helical" evidence="2">
    <location>
        <begin position="236"/>
        <end position="258"/>
    </location>
</feature>
<protein>
    <submittedName>
        <fullName evidence="3">Uncharacterized protein</fullName>
    </submittedName>
</protein>
<keyword evidence="2" id="KW-1133">Transmembrane helix</keyword>
<dbReference type="PANTHER" id="PTHR11328">
    <property type="entry name" value="MAJOR FACILITATOR SUPERFAMILY DOMAIN-CONTAINING PROTEIN"/>
    <property type="match status" value="1"/>
</dbReference>
<proteinExistence type="inferred from homology"/>
<dbReference type="SUPFAM" id="SSF103473">
    <property type="entry name" value="MFS general substrate transporter"/>
    <property type="match status" value="1"/>
</dbReference>
<feature type="transmembrane region" description="Helical" evidence="2">
    <location>
        <begin position="122"/>
        <end position="140"/>
    </location>
</feature>
<evidence type="ECO:0000256" key="1">
    <source>
        <dbReference type="ARBA" id="ARBA00008335"/>
    </source>
</evidence>
<evidence type="ECO:0000313" key="4">
    <source>
        <dbReference type="Proteomes" id="UP001295684"/>
    </source>
</evidence>
<dbReference type="Gene3D" id="1.20.1250.20">
    <property type="entry name" value="MFS general substrate transporter like domains"/>
    <property type="match status" value="2"/>
</dbReference>
<dbReference type="EMBL" id="CAMPGE010007923">
    <property type="protein sequence ID" value="CAI2366839.1"/>
    <property type="molecule type" value="Genomic_DNA"/>
</dbReference>
<sequence length="494" mass="55073">MVASGLRSDAELSLPKADTDLQSEIMKTTRGRAILLNQDQQKQDIGLSTVNCLAYAVAHIYNDMCGTVWFMYLLYFITYTADYGPKVASAALLSGQITDGIAANLIGFLIDKTKTRIGKTTPWFLFGTFLTMPMFFLTFGPCYACDIVCSFTSQGSCSSNMYQTILYANYIIVPALLNIGCAAIQVSTMSIIVSITYDQAQRDSLISYRNACTFGSNLFTLSIALLLFKFVPDGIWQFRILICICTIIGIITSVFYLYGIREVDLSLKALSQDIKFSTWSVESAGNSVSHWWEWLSIQQFYYYGLAYTLAKMTINLTMMLIPFYLVHVMMFKQAEETPTPLAIASVPLASYFSSMAFTLIISKRLNKYFDQRNRLIGLLISSCLVAISSLPFLWITVRLHWVIYILVAIQGLGMALGLNITSSLISDMLGRNSKTNAFVYGTYGLFDRFASGAVLTICATVIEEEKWLRILVGIIPMCTMLAASILVRIAGRIK</sequence>
<feature type="transmembrane region" description="Helical" evidence="2">
    <location>
        <begin position="300"/>
        <end position="321"/>
    </location>
</feature>
<evidence type="ECO:0000256" key="2">
    <source>
        <dbReference type="SAM" id="Phobius"/>
    </source>
</evidence>
<dbReference type="Pfam" id="PF13347">
    <property type="entry name" value="MFS_2"/>
    <property type="match status" value="1"/>
</dbReference>
<dbReference type="GO" id="GO:0008643">
    <property type="term" value="P:carbohydrate transport"/>
    <property type="evidence" value="ECO:0007669"/>
    <property type="project" value="InterPro"/>
</dbReference>
<feature type="transmembrane region" description="Helical" evidence="2">
    <location>
        <begin position="401"/>
        <end position="425"/>
    </location>
</feature>
<dbReference type="Proteomes" id="UP001295684">
    <property type="component" value="Unassembled WGS sequence"/>
</dbReference>
<feature type="transmembrane region" description="Helical" evidence="2">
    <location>
        <begin position="208"/>
        <end position="230"/>
    </location>
</feature>
<comment type="caution">
    <text evidence="3">The sequence shown here is derived from an EMBL/GenBank/DDBJ whole genome shotgun (WGS) entry which is preliminary data.</text>
</comment>
<name>A0AAD1UDK9_EUPCR</name>
<dbReference type="AlphaFoldDB" id="A0AAD1UDK9"/>
<feature type="transmembrane region" description="Helical" evidence="2">
    <location>
        <begin position="87"/>
        <end position="110"/>
    </location>
</feature>
<dbReference type="PANTHER" id="PTHR11328:SF28">
    <property type="entry name" value="MAJOR FACILITATOR SUPERFAMILY DOMAIN-CONTAINING PROTEIN 12"/>
    <property type="match status" value="1"/>
</dbReference>
<keyword evidence="2" id="KW-0472">Membrane</keyword>